<dbReference type="Proteomes" id="UP001596282">
    <property type="component" value="Unassembled WGS sequence"/>
</dbReference>
<proteinExistence type="predicted"/>
<dbReference type="EMBL" id="JBHSSC010000042">
    <property type="protein sequence ID" value="MFC6181950.1"/>
    <property type="molecule type" value="Genomic_DNA"/>
</dbReference>
<dbReference type="Pfam" id="PF08282">
    <property type="entry name" value="Hydrolase_3"/>
    <property type="match status" value="1"/>
</dbReference>
<dbReference type="PROSITE" id="PS01229">
    <property type="entry name" value="COF_2"/>
    <property type="match status" value="1"/>
</dbReference>
<dbReference type="NCBIfam" id="TIGR00099">
    <property type="entry name" value="Cof-subfamily"/>
    <property type="match status" value="1"/>
</dbReference>
<dbReference type="InterPro" id="IPR000150">
    <property type="entry name" value="Cof"/>
</dbReference>
<keyword evidence="1" id="KW-0378">Hydrolase</keyword>
<reference evidence="2" key="1">
    <citation type="journal article" date="2019" name="Int. J. Syst. Evol. Microbiol.">
        <title>The Global Catalogue of Microorganisms (GCM) 10K type strain sequencing project: providing services to taxonomists for standard genome sequencing and annotation.</title>
        <authorList>
            <consortium name="The Broad Institute Genomics Platform"/>
            <consortium name="The Broad Institute Genome Sequencing Center for Infectious Disease"/>
            <person name="Wu L."/>
            <person name="Ma J."/>
        </authorList>
    </citation>
    <scope>NUCLEOTIDE SEQUENCE [LARGE SCALE GENOMIC DNA]</scope>
    <source>
        <strain evidence="2">CCM 8933</strain>
    </source>
</reference>
<keyword evidence="2" id="KW-1185">Reference proteome</keyword>
<dbReference type="NCBIfam" id="TIGR01484">
    <property type="entry name" value="HAD-SF-IIB"/>
    <property type="match status" value="1"/>
</dbReference>
<dbReference type="SFLD" id="SFLDS00003">
    <property type="entry name" value="Haloacid_Dehalogenase"/>
    <property type="match status" value="1"/>
</dbReference>
<dbReference type="SUPFAM" id="SSF56784">
    <property type="entry name" value="HAD-like"/>
    <property type="match status" value="1"/>
</dbReference>
<dbReference type="RefSeq" id="WP_137627851.1">
    <property type="nucleotide sequence ID" value="NZ_BJDJ01000004.1"/>
</dbReference>
<dbReference type="Gene3D" id="3.40.50.1000">
    <property type="entry name" value="HAD superfamily/HAD-like"/>
    <property type="match status" value="1"/>
</dbReference>
<protein>
    <submittedName>
        <fullName evidence="1">Cof-type HAD-IIB family hydrolase</fullName>
        <ecNumber evidence="1">3.1.3.-</ecNumber>
    </submittedName>
</protein>
<dbReference type="InterPro" id="IPR006379">
    <property type="entry name" value="HAD-SF_hydro_IIB"/>
</dbReference>
<dbReference type="InterPro" id="IPR036412">
    <property type="entry name" value="HAD-like_sf"/>
</dbReference>
<evidence type="ECO:0000313" key="2">
    <source>
        <dbReference type="Proteomes" id="UP001596282"/>
    </source>
</evidence>
<gene>
    <name evidence="1" type="ORF">ACFP5Y_12010</name>
</gene>
<organism evidence="1 2">
    <name type="scientific">Lactiplantibacillus daowaiensis</name>
    <dbReference type="NCBI Taxonomy" id="2559918"/>
    <lineage>
        <taxon>Bacteria</taxon>
        <taxon>Bacillati</taxon>
        <taxon>Bacillota</taxon>
        <taxon>Bacilli</taxon>
        <taxon>Lactobacillales</taxon>
        <taxon>Lactobacillaceae</taxon>
        <taxon>Lactiplantibacillus</taxon>
    </lineage>
</organism>
<evidence type="ECO:0000313" key="1">
    <source>
        <dbReference type="EMBL" id="MFC6181950.1"/>
    </source>
</evidence>
<dbReference type="Gene3D" id="3.30.1240.10">
    <property type="match status" value="1"/>
</dbReference>
<dbReference type="SFLD" id="SFLDG01140">
    <property type="entry name" value="C2.B:_Phosphomannomutase_and_P"/>
    <property type="match status" value="1"/>
</dbReference>
<dbReference type="PANTHER" id="PTHR10000">
    <property type="entry name" value="PHOSPHOSERINE PHOSPHATASE"/>
    <property type="match status" value="1"/>
</dbReference>
<name>A0ABW1S319_9LACO</name>
<dbReference type="EC" id="3.1.3.-" evidence="1"/>
<accession>A0ABW1S319</accession>
<dbReference type="InterPro" id="IPR023214">
    <property type="entry name" value="HAD_sf"/>
</dbReference>
<sequence>MKVALIASDLDGTFLRDDHQFDRARFQAQLNQINANGQHFVVASGNQLQHCIDVFDQIDGEMTYVAENGGLVIDKNGHVLYESVLTPPVLTDLLRAVATEPALAGAGMSLSGKNGAYIRPVDDNALMRYFLSDIHVVSDLTTVDDHIYKATFSWEDRDINDQAVLLNTLFAGRLRATVSGGHGLDVINPNVNKAAGLAYLQQHWQIPASQTAVFGDNRNDLEMLHEADYSFAMRNASAPVKAAATYQTALDNNHDGVLQEIDRLID</sequence>
<dbReference type="CDD" id="cd07518">
    <property type="entry name" value="HAD_YbiV-Like"/>
    <property type="match status" value="1"/>
</dbReference>
<comment type="caution">
    <text evidence="1">The sequence shown here is derived from an EMBL/GenBank/DDBJ whole genome shotgun (WGS) entry which is preliminary data.</text>
</comment>
<dbReference type="GO" id="GO:0016787">
    <property type="term" value="F:hydrolase activity"/>
    <property type="evidence" value="ECO:0007669"/>
    <property type="project" value="UniProtKB-KW"/>
</dbReference>
<dbReference type="PANTHER" id="PTHR10000:SF53">
    <property type="entry name" value="5-AMINO-6-(5-PHOSPHO-D-RIBITYLAMINO)URACIL PHOSPHATASE YBJI-RELATED"/>
    <property type="match status" value="1"/>
</dbReference>